<name>A0A0J6KD16_9PSED</name>
<evidence type="ECO:0000313" key="2">
    <source>
        <dbReference type="EMBL" id="SDT64899.1"/>
    </source>
</evidence>
<reference evidence="1 4" key="3">
    <citation type="submission" date="2019-09" db="EMBL/GenBank/DDBJ databases">
        <title>Draft genome sequences of 48 bacterial type strains from the CCUG.</title>
        <authorList>
            <person name="Tunovic T."/>
            <person name="Pineiro-Iglesias B."/>
            <person name="Unosson C."/>
            <person name="Inganas E."/>
            <person name="Ohlen M."/>
            <person name="Cardew S."/>
            <person name="Jensie-Markopoulos S."/>
            <person name="Salva-Serra F."/>
            <person name="Jaen-Luchoro D."/>
            <person name="Karlsson R."/>
            <person name="Svensson-Stadler L."/>
            <person name="Chun J."/>
            <person name="Moore E."/>
        </authorList>
    </citation>
    <scope>NUCLEOTIDE SEQUENCE [LARGE SCALE GENOMIC DNA]</scope>
    <source>
        <strain evidence="1 4">CCUG 51522</strain>
    </source>
</reference>
<dbReference type="Proteomes" id="UP000182814">
    <property type="component" value="Chromosome I"/>
</dbReference>
<proteinExistence type="predicted"/>
<accession>A0A0J6KD16</accession>
<dbReference type="AlphaFoldDB" id="A0A0J6KD16"/>
<dbReference type="EMBL" id="VZPO01000003">
    <property type="protein sequence ID" value="KAB0505889.1"/>
    <property type="molecule type" value="Genomic_DNA"/>
</dbReference>
<gene>
    <name evidence="1" type="ORF">F7R14_07175</name>
    <name evidence="2" type="ORF">SAMN04490191_5875</name>
</gene>
<sequence length="149" mass="17493">MDATDPNTLIFMLQITNFTDTTFWLDDVSPENPPVDRPDKILPYETVNLIFEGDPHLKQDINIDYDIKKQIFDTYIKYTNYRQTALFETTLSYCHRQTAGHRIPRVELFWEYYATSVGSEPIKCLSNLHNKSETYPYNYFMGAIITMPS</sequence>
<evidence type="ECO:0000313" key="1">
    <source>
        <dbReference type="EMBL" id="KAB0505889.1"/>
    </source>
</evidence>
<evidence type="ECO:0000313" key="4">
    <source>
        <dbReference type="Proteomes" id="UP000434925"/>
    </source>
</evidence>
<dbReference type="PATRIC" id="fig|163011.3.peg.2118"/>
<keyword evidence="3" id="KW-1185">Reference proteome</keyword>
<dbReference type="EMBL" id="LT629746">
    <property type="protein sequence ID" value="SDT64899.1"/>
    <property type="molecule type" value="Genomic_DNA"/>
</dbReference>
<reference evidence="2" key="2">
    <citation type="submission" date="2016-10" db="EMBL/GenBank/DDBJ databases">
        <authorList>
            <person name="de Groot N.N."/>
        </authorList>
    </citation>
    <scope>NUCLEOTIDE SEQUENCE [LARGE SCALE GENOMIC DNA]</scope>
    <source>
        <strain evidence="2">BS3782</strain>
    </source>
</reference>
<dbReference type="RefSeq" id="WP_048393967.1">
    <property type="nucleotide sequence ID" value="NZ_JYLB01000002.1"/>
</dbReference>
<dbReference type="Proteomes" id="UP000434925">
    <property type="component" value="Unassembled WGS sequence"/>
</dbReference>
<reference evidence="3" key="1">
    <citation type="submission" date="2016-10" db="EMBL/GenBank/DDBJ databases">
        <authorList>
            <person name="Varghese N."/>
            <person name="Submissions S."/>
        </authorList>
    </citation>
    <scope>NUCLEOTIDE SEQUENCE [LARGE SCALE GENOMIC DNA]</scope>
    <source>
        <strain evidence="3">BS3782</strain>
    </source>
</reference>
<protein>
    <submittedName>
        <fullName evidence="2">Uncharacterized protein</fullName>
    </submittedName>
</protein>
<evidence type="ECO:0000313" key="3">
    <source>
        <dbReference type="Proteomes" id="UP000182814"/>
    </source>
</evidence>
<organism evidence="2 3">
    <name type="scientific">Pseudomonas lini</name>
    <dbReference type="NCBI Taxonomy" id="163011"/>
    <lineage>
        <taxon>Bacteria</taxon>
        <taxon>Pseudomonadati</taxon>
        <taxon>Pseudomonadota</taxon>
        <taxon>Gammaproteobacteria</taxon>
        <taxon>Pseudomonadales</taxon>
        <taxon>Pseudomonadaceae</taxon>
        <taxon>Pseudomonas</taxon>
    </lineage>
</organism>